<comment type="subunit">
    <text evidence="4">Part of the 50S ribosomal subunit.</text>
</comment>
<reference evidence="7 8" key="1">
    <citation type="journal article" date="2019" name="Int. J. Syst. Evol. Microbiol.">
        <title>The Global Catalogue of Microorganisms (GCM) 10K type strain sequencing project: providing services to taxonomists for standard genome sequencing and annotation.</title>
        <authorList>
            <consortium name="The Broad Institute Genomics Platform"/>
            <consortium name="The Broad Institute Genome Sequencing Center for Infectious Disease"/>
            <person name="Wu L."/>
            <person name="Ma J."/>
        </authorList>
    </citation>
    <scope>NUCLEOTIDE SEQUENCE [LARGE SCALE GENOMIC DNA]</scope>
    <source>
        <strain evidence="7 8">JCM 16082</strain>
    </source>
</reference>
<sequence>MFNKFVIAANANLISVDTLSYKTVSANKATVTKEWVHIDAEGQSLGRLSSIAAQFIRGKRKPNFTPHVDCGDNVIITNASKIVLTGNKWSDKKYIRHTGYPGGQRSLSAQEMYDKDPTRLVEKAVKGMLPKNKLGAALFRNLKVYAGAEHDNAAQKPKTININELV</sequence>
<evidence type="ECO:0000256" key="2">
    <source>
        <dbReference type="ARBA" id="ARBA00022980"/>
    </source>
</evidence>
<dbReference type="HAMAP" id="MF_01366">
    <property type="entry name" value="Ribosomal_uL13"/>
    <property type="match status" value="1"/>
</dbReference>
<dbReference type="PANTHER" id="PTHR11545:SF2">
    <property type="entry name" value="LARGE RIBOSOMAL SUBUNIT PROTEIN UL13M"/>
    <property type="match status" value="1"/>
</dbReference>
<name>A0ABN1MEJ1_9FLAO</name>
<keyword evidence="8" id="KW-1185">Reference proteome</keyword>
<organism evidence="7 8">
    <name type="scientific">Gangjinia marincola</name>
    <dbReference type="NCBI Taxonomy" id="578463"/>
    <lineage>
        <taxon>Bacteria</taxon>
        <taxon>Pseudomonadati</taxon>
        <taxon>Bacteroidota</taxon>
        <taxon>Flavobacteriia</taxon>
        <taxon>Flavobacteriales</taxon>
        <taxon>Flavobacteriaceae</taxon>
        <taxon>Gangjinia</taxon>
    </lineage>
</organism>
<evidence type="ECO:0000313" key="7">
    <source>
        <dbReference type="EMBL" id="GAA0871509.1"/>
    </source>
</evidence>
<dbReference type="InterPro" id="IPR023563">
    <property type="entry name" value="Ribosomal_uL13_CS"/>
</dbReference>
<gene>
    <name evidence="4 6 7" type="primary">rplM</name>
    <name evidence="7" type="ORF">GCM10009117_06550</name>
</gene>
<keyword evidence="2 4" id="KW-0689">Ribosomal protein</keyword>
<protein>
    <recommendedName>
        <fullName evidence="4">Large ribosomal subunit protein uL13</fullName>
    </recommendedName>
</protein>
<dbReference type="GO" id="GO:0005840">
    <property type="term" value="C:ribosome"/>
    <property type="evidence" value="ECO:0007669"/>
    <property type="project" value="UniProtKB-KW"/>
</dbReference>
<dbReference type="PANTHER" id="PTHR11545">
    <property type="entry name" value="RIBOSOMAL PROTEIN L13"/>
    <property type="match status" value="1"/>
</dbReference>
<dbReference type="Gene3D" id="3.90.1180.10">
    <property type="entry name" value="Ribosomal protein L13"/>
    <property type="match status" value="1"/>
</dbReference>
<keyword evidence="3 4" id="KW-0687">Ribonucleoprotein</keyword>
<evidence type="ECO:0000256" key="1">
    <source>
        <dbReference type="ARBA" id="ARBA00006227"/>
    </source>
</evidence>
<dbReference type="InterPro" id="IPR005823">
    <property type="entry name" value="Ribosomal_uL13_bac-type"/>
</dbReference>
<dbReference type="SUPFAM" id="SSF52161">
    <property type="entry name" value="Ribosomal protein L13"/>
    <property type="match status" value="1"/>
</dbReference>
<evidence type="ECO:0000256" key="4">
    <source>
        <dbReference type="HAMAP-Rule" id="MF_01366"/>
    </source>
</evidence>
<dbReference type="PIRSF" id="PIRSF002181">
    <property type="entry name" value="Ribosomal_L13"/>
    <property type="match status" value="1"/>
</dbReference>
<evidence type="ECO:0000256" key="6">
    <source>
        <dbReference type="RuleBase" id="RU003878"/>
    </source>
</evidence>
<dbReference type="NCBIfam" id="TIGR01066">
    <property type="entry name" value="rplM_bact"/>
    <property type="match status" value="1"/>
</dbReference>
<dbReference type="InterPro" id="IPR036899">
    <property type="entry name" value="Ribosomal_uL13_sf"/>
</dbReference>
<dbReference type="EMBL" id="BAAAFG010000002">
    <property type="protein sequence ID" value="GAA0871509.1"/>
    <property type="molecule type" value="Genomic_DNA"/>
</dbReference>
<dbReference type="Pfam" id="PF00572">
    <property type="entry name" value="Ribosomal_L13"/>
    <property type="match status" value="1"/>
</dbReference>
<evidence type="ECO:0000256" key="5">
    <source>
        <dbReference type="RuleBase" id="RU003877"/>
    </source>
</evidence>
<accession>A0ABN1MEJ1</accession>
<comment type="caution">
    <text evidence="7">The sequence shown here is derived from an EMBL/GenBank/DDBJ whole genome shotgun (WGS) entry which is preliminary data.</text>
</comment>
<dbReference type="Proteomes" id="UP001500507">
    <property type="component" value="Unassembled WGS sequence"/>
</dbReference>
<dbReference type="PROSITE" id="PS00783">
    <property type="entry name" value="RIBOSOMAL_L13"/>
    <property type="match status" value="1"/>
</dbReference>
<evidence type="ECO:0000313" key="8">
    <source>
        <dbReference type="Proteomes" id="UP001500507"/>
    </source>
</evidence>
<dbReference type="CDD" id="cd00392">
    <property type="entry name" value="Ribosomal_L13"/>
    <property type="match status" value="1"/>
</dbReference>
<proteinExistence type="inferred from homology"/>
<comment type="similarity">
    <text evidence="1 4 5">Belongs to the universal ribosomal protein uL13 family.</text>
</comment>
<evidence type="ECO:0000256" key="3">
    <source>
        <dbReference type="ARBA" id="ARBA00023274"/>
    </source>
</evidence>
<dbReference type="InterPro" id="IPR005822">
    <property type="entry name" value="Ribosomal_uL13"/>
</dbReference>
<comment type="function">
    <text evidence="4 6">This protein is one of the early assembly proteins of the 50S ribosomal subunit, although it is not seen to bind rRNA by itself. It is important during the early stages of 50S assembly.</text>
</comment>